<organism evidence="2 3">
    <name type="scientific">Mucor circinelloides f. circinelloides (strain 1006PhL)</name>
    <name type="common">Mucormycosis agent</name>
    <name type="synonym">Calyptromyces circinelloides</name>
    <dbReference type="NCBI Taxonomy" id="1220926"/>
    <lineage>
        <taxon>Eukaryota</taxon>
        <taxon>Fungi</taxon>
        <taxon>Fungi incertae sedis</taxon>
        <taxon>Mucoromycota</taxon>
        <taxon>Mucoromycotina</taxon>
        <taxon>Mucoromycetes</taxon>
        <taxon>Mucorales</taxon>
        <taxon>Mucorineae</taxon>
        <taxon>Mucoraceae</taxon>
        <taxon>Mucor</taxon>
    </lineage>
</organism>
<evidence type="ECO:0000313" key="2">
    <source>
        <dbReference type="EMBL" id="EPB80997.1"/>
    </source>
</evidence>
<keyword evidence="3" id="KW-1185">Reference proteome</keyword>
<gene>
    <name evidence="2" type="ORF">HMPREF1544_12311</name>
</gene>
<feature type="region of interest" description="Disordered" evidence="1">
    <location>
        <begin position="55"/>
        <end position="79"/>
    </location>
</feature>
<sequence length="260" mass="29189">MNSDDINLMNKEQMASVLSKYNQMSSILTLLTRETPQSTEADFGQFHDVDDEDIVNQKKDMNTGSNVNDDDGNDDDDMLDLDDDMLDVDTNANADEDHHDVEFEFESEVQVENSLTDVLKASIEGFGMDATKVILLNACKIAGIDLYRTKDRESSSKIQELKVAEIRQKVTGFTHATLDSTIVLKAMMDTRANLLDNIQAVNIRIVGSEAAREIAQVRVFGYLYHMHINFEAARQQSDYFKGFLMELRTVVGLKSSPTVS</sequence>
<proteinExistence type="predicted"/>
<evidence type="ECO:0000313" key="3">
    <source>
        <dbReference type="Proteomes" id="UP000014254"/>
    </source>
</evidence>
<dbReference type="Proteomes" id="UP000014254">
    <property type="component" value="Unassembled WGS sequence"/>
</dbReference>
<feature type="compositionally biased region" description="Acidic residues" evidence="1">
    <location>
        <begin position="68"/>
        <end position="79"/>
    </location>
</feature>
<dbReference type="OrthoDB" id="10305820at2759"/>
<evidence type="ECO:0000256" key="1">
    <source>
        <dbReference type="SAM" id="MobiDB-lite"/>
    </source>
</evidence>
<name>S2IYQ8_MUCC1</name>
<accession>S2IYQ8</accession>
<dbReference type="InParanoid" id="S2IYQ8"/>
<dbReference type="VEuPathDB" id="FungiDB:HMPREF1544_12311"/>
<reference evidence="3" key="1">
    <citation type="submission" date="2013-05" db="EMBL/GenBank/DDBJ databases">
        <title>The Genome sequence of Mucor circinelloides f. circinelloides 1006PhL.</title>
        <authorList>
            <consortium name="The Broad Institute Genomics Platform"/>
            <person name="Cuomo C."/>
            <person name="Earl A."/>
            <person name="Findley K."/>
            <person name="Lee S.C."/>
            <person name="Walker B."/>
            <person name="Young S."/>
            <person name="Zeng Q."/>
            <person name="Gargeya S."/>
            <person name="Fitzgerald M."/>
            <person name="Haas B."/>
            <person name="Abouelleil A."/>
            <person name="Allen A.W."/>
            <person name="Alvarado L."/>
            <person name="Arachchi H.M."/>
            <person name="Berlin A.M."/>
            <person name="Chapman S.B."/>
            <person name="Gainer-Dewar J."/>
            <person name="Goldberg J."/>
            <person name="Griggs A."/>
            <person name="Gujja S."/>
            <person name="Hansen M."/>
            <person name="Howarth C."/>
            <person name="Imamovic A."/>
            <person name="Ireland A."/>
            <person name="Larimer J."/>
            <person name="McCowan C."/>
            <person name="Murphy C."/>
            <person name="Pearson M."/>
            <person name="Poon T.W."/>
            <person name="Priest M."/>
            <person name="Roberts A."/>
            <person name="Saif S."/>
            <person name="Shea T."/>
            <person name="Sisk P."/>
            <person name="Sykes S."/>
            <person name="Wortman J."/>
            <person name="Nusbaum C."/>
            <person name="Birren B."/>
        </authorList>
    </citation>
    <scope>NUCLEOTIDE SEQUENCE [LARGE SCALE GENOMIC DNA]</scope>
    <source>
        <strain evidence="3">1006PhL</strain>
    </source>
</reference>
<dbReference type="EMBL" id="KE124235">
    <property type="protein sequence ID" value="EPB80997.1"/>
    <property type="molecule type" value="Genomic_DNA"/>
</dbReference>
<protein>
    <submittedName>
        <fullName evidence="2">Uncharacterized protein</fullName>
    </submittedName>
</protein>
<dbReference type="AlphaFoldDB" id="S2IYQ8"/>